<proteinExistence type="predicted"/>
<protein>
    <submittedName>
        <fullName evidence="1">Uncharacterized protein</fullName>
    </submittedName>
</protein>
<dbReference type="EMBL" id="ML179342">
    <property type="protein sequence ID" value="THU90204.1"/>
    <property type="molecule type" value="Genomic_DNA"/>
</dbReference>
<accession>A0A4S8LLW0</accession>
<sequence>MPIYSMLGGALPQSRQVLTDEGRYRSVQEVAIDLGTKEIEGSKVFGNAGVLTKCSRGLWKQERRKRQMNTKSVRLQVVWEPIERTSVGQFWFRGLKTSSLDIAAQYQLGLRGGSDIVVQRLMRALCEPEVAVVAGDRDIVNAEEGHDESRERRRWMWVEEYYVGCFRLRDPVKPKGV</sequence>
<reference evidence="1 2" key="1">
    <citation type="journal article" date="2019" name="Nat. Ecol. Evol.">
        <title>Megaphylogeny resolves global patterns of mushroom evolution.</title>
        <authorList>
            <person name="Varga T."/>
            <person name="Krizsan K."/>
            <person name="Foldi C."/>
            <person name="Dima B."/>
            <person name="Sanchez-Garcia M."/>
            <person name="Sanchez-Ramirez S."/>
            <person name="Szollosi G.J."/>
            <person name="Szarkandi J.G."/>
            <person name="Papp V."/>
            <person name="Albert L."/>
            <person name="Andreopoulos W."/>
            <person name="Angelini C."/>
            <person name="Antonin V."/>
            <person name="Barry K.W."/>
            <person name="Bougher N.L."/>
            <person name="Buchanan P."/>
            <person name="Buyck B."/>
            <person name="Bense V."/>
            <person name="Catcheside P."/>
            <person name="Chovatia M."/>
            <person name="Cooper J."/>
            <person name="Damon W."/>
            <person name="Desjardin D."/>
            <person name="Finy P."/>
            <person name="Geml J."/>
            <person name="Haridas S."/>
            <person name="Hughes K."/>
            <person name="Justo A."/>
            <person name="Karasinski D."/>
            <person name="Kautmanova I."/>
            <person name="Kiss B."/>
            <person name="Kocsube S."/>
            <person name="Kotiranta H."/>
            <person name="LaButti K.M."/>
            <person name="Lechner B.E."/>
            <person name="Liimatainen K."/>
            <person name="Lipzen A."/>
            <person name="Lukacs Z."/>
            <person name="Mihaltcheva S."/>
            <person name="Morgado L.N."/>
            <person name="Niskanen T."/>
            <person name="Noordeloos M.E."/>
            <person name="Ohm R.A."/>
            <person name="Ortiz-Santana B."/>
            <person name="Ovrebo C."/>
            <person name="Racz N."/>
            <person name="Riley R."/>
            <person name="Savchenko A."/>
            <person name="Shiryaev A."/>
            <person name="Soop K."/>
            <person name="Spirin V."/>
            <person name="Szebenyi C."/>
            <person name="Tomsovsky M."/>
            <person name="Tulloss R.E."/>
            <person name="Uehling J."/>
            <person name="Grigoriev I.V."/>
            <person name="Vagvolgyi C."/>
            <person name="Papp T."/>
            <person name="Martin F.M."/>
            <person name="Miettinen O."/>
            <person name="Hibbett D.S."/>
            <person name="Nagy L.G."/>
        </authorList>
    </citation>
    <scope>NUCLEOTIDE SEQUENCE [LARGE SCALE GENOMIC DNA]</scope>
    <source>
        <strain evidence="1 2">CBS 962.96</strain>
    </source>
</reference>
<gene>
    <name evidence="1" type="ORF">K435DRAFT_802155</name>
</gene>
<evidence type="ECO:0000313" key="2">
    <source>
        <dbReference type="Proteomes" id="UP000297245"/>
    </source>
</evidence>
<name>A0A4S8LLW0_DENBC</name>
<organism evidence="1 2">
    <name type="scientific">Dendrothele bispora (strain CBS 962.96)</name>
    <dbReference type="NCBI Taxonomy" id="1314807"/>
    <lineage>
        <taxon>Eukaryota</taxon>
        <taxon>Fungi</taxon>
        <taxon>Dikarya</taxon>
        <taxon>Basidiomycota</taxon>
        <taxon>Agaricomycotina</taxon>
        <taxon>Agaricomycetes</taxon>
        <taxon>Agaricomycetidae</taxon>
        <taxon>Agaricales</taxon>
        <taxon>Agaricales incertae sedis</taxon>
        <taxon>Dendrothele</taxon>
    </lineage>
</organism>
<keyword evidence="2" id="KW-1185">Reference proteome</keyword>
<dbReference type="AlphaFoldDB" id="A0A4S8LLW0"/>
<evidence type="ECO:0000313" key="1">
    <source>
        <dbReference type="EMBL" id="THU90204.1"/>
    </source>
</evidence>
<dbReference type="Proteomes" id="UP000297245">
    <property type="component" value="Unassembled WGS sequence"/>
</dbReference>